<dbReference type="SUPFAM" id="SSF57567">
    <property type="entry name" value="Serine protease inhibitors"/>
    <property type="match status" value="2"/>
</dbReference>
<dbReference type="EMBL" id="VWZO01008644">
    <property type="protein sequence ID" value="NXH14497.1"/>
    <property type="molecule type" value="Genomic_DNA"/>
</dbReference>
<dbReference type="AlphaFoldDB" id="A0A7K9HL82"/>
<dbReference type="GO" id="GO:0005615">
    <property type="term" value="C:extracellular space"/>
    <property type="evidence" value="ECO:0007669"/>
    <property type="project" value="TreeGrafter"/>
</dbReference>
<dbReference type="PROSITE" id="PS51233">
    <property type="entry name" value="VWFD"/>
    <property type="match status" value="3"/>
</dbReference>
<comment type="caution">
    <text evidence="4">The sequence shown here is derived from an EMBL/GenBank/DDBJ whole genome shotgun (WGS) entry which is preliminary data.</text>
</comment>
<dbReference type="GO" id="GO:0031012">
    <property type="term" value="C:extracellular matrix"/>
    <property type="evidence" value="ECO:0007669"/>
    <property type="project" value="TreeGrafter"/>
</dbReference>
<dbReference type="InterPro" id="IPR036084">
    <property type="entry name" value="Ser_inhib-like_sf"/>
</dbReference>
<dbReference type="InterPro" id="IPR002919">
    <property type="entry name" value="TIL_dom"/>
</dbReference>
<dbReference type="Gene3D" id="2.10.25.10">
    <property type="entry name" value="Laminin"/>
    <property type="match status" value="2"/>
</dbReference>
<dbReference type="FunFam" id="2.10.25.10:FF:000055">
    <property type="entry name" value="alpha-tectorin isoform X1"/>
    <property type="match status" value="2"/>
</dbReference>
<feature type="non-terminal residue" evidence="4">
    <location>
        <position position="917"/>
    </location>
</feature>
<accession>A0A7K9HL82</accession>
<dbReference type="Pfam" id="PF08742">
    <property type="entry name" value="C8"/>
    <property type="match status" value="3"/>
</dbReference>
<dbReference type="InterPro" id="IPR001846">
    <property type="entry name" value="VWF_type-D"/>
</dbReference>
<feature type="domain" description="VWFD" evidence="3">
    <location>
        <begin position="253"/>
        <end position="432"/>
    </location>
</feature>
<gene>
    <name evidence="4" type="primary">Fcgbp_0</name>
    <name evidence="4" type="ORF">BUCCAP_R04053</name>
</gene>
<feature type="non-terminal residue" evidence="4">
    <location>
        <position position="1"/>
    </location>
</feature>
<dbReference type="InterPro" id="IPR050780">
    <property type="entry name" value="Mucin_vWF_Thrombospondin_sf"/>
</dbReference>
<dbReference type="Pfam" id="PF01826">
    <property type="entry name" value="TIL"/>
    <property type="match status" value="2"/>
</dbReference>
<evidence type="ECO:0000256" key="1">
    <source>
        <dbReference type="ARBA" id="ARBA00023157"/>
    </source>
</evidence>
<proteinExistence type="predicted"/>
<feature type="domain" description="VWFD" evidence="3">
    <location>
        <begin position="644"/>
        <end position="825"/>
    </location>
</feature>
<keyword evidence="2" id="KW-0325">Glycoprotein</keyword>
<feature type="domain" description="VWFD" evidence="3">
    <location>
        <begin position="1"/>
        <end position="41"/>
    </location>
</feature>
<dbReference type="Pfam" id="PF00094">
    <property type="entry name" value="VWD"/>
    <property type="match status" value="2"/>
</dbReference>
<evidence type="ECO:0000259" key="3">
    <source>
        <dbReference type="PROSITE" id="PS51233"/>
    </source>
</evidence>
<evidence type="ECO:0000313" key="5">
    <source>
        <dbReference type="Proteomes" id="UP000534107"/>
    </source>
</evidence>
<dbReference type="CDD" id="cd19941">
    <property type="entry name" value="TIL"/>
    <property type="match status" value="2"/>
</dbReference>
<organism evidence="4 5">
    <name type="scientific">Bucco capensis</name>
    <name type="common">collared puffbird</name>
    <dbReference type="NCBI Taxonomy" id="135168"/>
    <lineage>
        <taxon>Eukaryota</taxon>
        <taxon>Metazoa</taxon>
        <taxon>Chordata</taxon>
        <taxon>Craniata</taxon>
        <taxon>Vertebrata</taxon>
        <taxon>Euteleostomi</taxon>
        <taxon>Archelosauria</taxon>
        <taxon>Archosauria</taxon>
        <taxon>Dinosauria</taxon>
        <taxon>Saurischia</taxon>
        <taxon>Theropoda</taxon>
        <taxon>Coelurosauria</taxon>
        <taxon>Aves</taxon>
        <taxon>Neognathae</taxon>
        <taxon>Neoaves</taxon>
        <taxon>Telluraves</taxon>
        <taxon>Coraciimorphae</taxon>
        <taxon>Piciformes</taxon>
        <taxon>Bucconidae</taxon>
        <taxon>Bucco</taxon>
    </lineage>
</organism>
<dbReference type="Proteomes" id="UP000534107">
    <property type="component" value="Unassembled WGS sequence"/>
</dbReference>
<reference evidence="4 5" key="1">
    <citation type="submission" date="2019-09" db="EMBL/GenBank/DDBJ databases">
        <title>Bird 10,000 Genomes (B10K) Project - Family phase.</title>
        <authorList>
            <person name="Zhang G."/>
        </authorList>
    </citation>
    <scope>NUCLEOTIDE SEQUENCE [LARGE SCALE GENOMIC DNA]</scope>
    <source>
        <strain evidence="4">B10K-DU-001-16</strain>
        <tissue evidence="4">Muscle</tissue>
    </source>
</reference>
<evidence type="ECO:0000256" key="2">
    <source>
        <dbReference type="ARBA" id="ARBA00023180"/>
    </source>
</evidence>
<dbReference type="OrthoDB" id="3438930at2759"/>
<dbReference type="SMART" id="SM00216">
    <property type="entry name" value="VWD"/>
    <property type="match status" value="2"/>
</dbReference>
<keyword evidence="1" id="KW-1015">Disulfide bond</keyword>
<keyword evidence="5" id="KW-1185">Reference proteome</keyword>
<sequence>LCGNANGDPWDDTSMANGELAEDTVELARSWKVTNESHCCSDGCAGDCGGRCRWDQLAKYKKKSSCGLLSHKLGPFRRCHSTLDPNIYLKNCVHDLCLSNGLQAALCQALQAYADDCHEEGIVLADWRTVARCPLSCPPNSFYTSCGTSCPSTCNDEALPSACNSSSCVETCQCLEGFVLDANQCVPKAQCGCVFEDLLYSHQEDFWGDATCTTRCSCDGEGQGAQCQGSSCQLGEECRVEEGLQGCHPKAYGTCVAFGATHYETFDGQRFIFQGSCVYQMVGLCKKSQELVDFQVLVQNGEQGEDLLASITGVTLKVYNKTIVISQENPNRVMLNHHLTNLPYHQHDGKISISRGGLEAVVELDFGLKVTYDWQSQVTISVPSTYSNSLCGLCGNFNGDLTDEMMTMDGQVTSNPDLLGHSWKVKDLPGCGEHSMVECPPSLVARWNQVASKKQCQILLQKDGPFGACHEQVDPKRYFQSCMHDACLFPGREDVLCPIAARYAAACRAAAVVVGIWRTEDFCGISCPPNSHYELCSQACSQTCSKLLQPQDLPKCPQKCQEGCSCDQGLVLSSDECVPASRCGCLHDDFYYKLEEIFFTTTTTVEKCQCQAGGTMSCEVLSCPGGIKGEVIDDVFQCPSEAPGVCMVTGDQSLMTFDGVAFNITGTCSYVLTETCGEHRGDEEQVTPFVVKIEKVARQKKKVSGIQEVTLEVYGLTVTLTQGKREVMVDSISHHLSTFLSQGRVQVYRHGLGILLQTNFGLLLHYDLVHQVTLKVPQLYQGHLCGLCGNFNSERGDDLLLPDGQIAPNTMLFASSWRTSPEPCSQDCPMEDCPPCSEKKMLLLQKANYCGIILDPKGPLEACHEVINPTWFFQACLHDLCQAQGDTQVLCSSVQSYATACQEAKVVIKQWRRPSFC</sequence>
<dbReference type="InterPro" id="IPR014853">
    <property type="entry name" value="VWF/SSPO/ZAN-like_Cys-rich_dom"/>
</dbReference>
<evidence type="ECO:0000313" key="4">
    <source>
        <dbReference type="EMBL" id="NXH14497.1"/>
    </source>
</evidence>
<dbReference type="PANTHER" id="PTHR11339">
    <property type="entry name" value="EXTRACELLULAR MATRIX GLYCOPROTEIN RELATED"/>
    <property type="match status" value="1"/>
</dbReference>
<dbReference type="SMART" id="SM00832">
    <property type="entry name" value="C8"/>
    <property type="match status" value="3"/>
</dbReference>
<name>A0A7K9HL82_9PICI</name>
<dbReference type="PANTHER" id="PTHR11339:SF373">
    <property type="entry name" value="VWFD DOMAIN-CONTAINING PROTEIN"/>
    <property type="match status" value="1"/>
</dbReference>
<protein>
    <submittedName>
        <fullName evidence="4">FCGBP protein</fullName>
    </submittedName>
</protein>